<dbReference type="EMBL" id="ABFZ02000022">
    <property type="protein sequence ID" value="EDS13732.1"/>
    <property type="molecule type" value="Genomic_DNA"/>
</dbReference>
<dbReference type="AlphaFoldDB" id="B0NTN9"/>
<evidence type="ECO:0000313" key="2">
    <source>
        <dbReference type="Proteomes" id="UP000004713"/>
    </source>
</evidence>
<dbReference type="Proteomes" id="UP000004713">
    <property type="component" value="Unassembled WGS sequence"/>
</dbReference>
<organism evidence="1 2">
    <name type="scientific">Bacteroides stercoris ATCC 43183</name>
    <dbReference type="NCBI Taxonomy" id="449673"/>
    <lineage>
        <taxon>Bacteria</taxon>
        <taxon>Pseudomonadati</taxon>
        <taxon>Bacteroidota</taxon>
        <taxon>Bacteroidia</taxon>
        <taxon>Bacteroidales</taxon>
        <taxon>Bacteroidaceae</taxon>
        <taxon>Bacteroides</taxon>
    </lineage>
</organism>
<reference evidence="1 2" key="1">
    <citation type="submission" date="2007-11" db="EMBL/GenBank/DDBJ databases">
        <title>Draft genome sequence of Bacteroides stercoris(ATCC 43183).</title>
        <authorList>
            <person name="Sudarsanam P."/>
            <person name="Ley R."/>
            <person name="Guruge J."/>
            <person name="Turnbaugh P.J."/>
            <person name="Mahowald M."/>
            <person name="Liep D."/>
            <person name="Gordon J."/>
        </authorList>
    </citation>
    <scope>NUCLEOTIDE SEQUENCE [LARGE SCALE GENOMIC DNA]</scope>
    <source>
        <strain evidence="1 2">ATCC 43183</strain>
    </source>
</reference>
<accession>B0NTN9</accession>
<protein>
    <submittedName>
        <fullName evidence="1">Uncharacterized protein</fullName>
    </submittedName>
</protein>
<dbReference type="HOGENOM" id="CLU_3180383_0_0_10"/>
<reference evidence="1 2" key="2">
    <citation type="submission" date="2007-11" db="EMBL/GenBank/DDBJ databases">
        <authorList>
            <person name="Fulton L."/>
            <person name="Clifton S."/>
            <person name="Fulton B."/>
            <person name="Xu J."/>
            <person name="Minx P."/>
            <person name="Pepin K.H."/>
            <person name="Johnson M."/>
            <person name="Thiruvilangam P."/>
            <person name="Bhonagiri V."/>
            <person name="Nash W.E."/>
            <person name="Mardis E.R."/>
            <person name="Wilson R.K."/>
        </authorList>
    </citation>
    <scope>NUCLEOTIDE SEQUENCE [LARGE SCALE GENOMIC DNA]</scope>
    <source>
        <strain evidence="1 2">ATCC 43183</strain>
    </source>
</reference>
<proteinExistence type="predicted"/>
<sequence length="46" mass="5379">MYGIEGKDREEDMKKRVYQNLNSLAVCFFLGTDYTENTDFLCSFSV</sequence>
<name>B0NTN9_BACSE</name>
<evidence type="ECO:0000313" key="1">
    <source>
        <dbReference type="EMBL" id="EDS13732.1"/>
    </source>
</evidence>
<comment type="caution">
    <text evidence="1">The sequence shown here is derived from an EMBL/GenBank/DDBJ whole genome shotgun (WGS) entry which is preliminary data.</text>
</comment>
<gene>
    <name evidence="1" type="ORF">BACSTE_02868</name>
</gene>